<reference evidence="2" key="1">
    <citation type="submission" date="2013-08" db="EMBL/GenBank/DDBJ databases">
        <authorList>
            <person name="Mendez C."/>
            <person name="Richter M."/>
            <person name="Ferrer M."/>
            <person name="Sanchez J."/>
        </authorList>
    </citation>
    <scope>NUCLEOTIDE SEQUENCE</scope>
</reference>
<feature type="domain" description="Mur ligase C-terminal" evidence="1">
    <location>
        <begin position="3"/>
        <end position="61"/>
    </location>
</feature>
<comment type="caution">
    <text evidence="2">The sequence shown here is derived from an EMBL/GenBank/DDBJ whole genome shotgun (WGS) entry which is preliminary data.</text>
</comment>
<protein>
    <submittedName>
        <fullName evidence="2">UDP-N-acetylmuramoylalanyl-D-glutamate--2, 6-diaminopimelate ligase</fullName>
    </submittedName>
</protein>
<dbReference type="PANTHER" id="PTHR23135">
    <property type="entry name" value="MUR LIGASE FAMILY MEMBER"/>
    <property type="match status" value="1"/>
</dbReference>
<feature type="non-terminal residue" evidence="2">
    <location>
        <position position="1"/>
    </location>
</feature>
<sequence>RERVVLTSDNPRDEDPRHILQQIKKGMEAPAFLIEEDRAKAIQSTLSAARSGDVVLIAGKGHETVQILAQGEAKPFSDVEIVQAWLGDHS</sequence>
<gene>
    <name evidence="2" type="ORF">B1A_16789</name>
</gene>
<keyword evidence="2" id="KW-0436">Ligase</keyword>
<evidence type="ECO:0000313" key="2">
    <source>
        <dbReference type="EMBL" id="EQD39596.1"/>
    </source>
</evidence>
<dbReference type="PANTHER" id="PTHR23135:SF4">
    <property type="entry name" value="UDP-N-ACETYLMURAMOYL-L-ALANYL-D-GLUTAMATE--2,6-DIAMINOPIMELATE LIGASE MURE HOMOLOG, CHLOROPLASTIC"/>
    <property type="match status" value="1"/>
</dbReference>
<dbReference type="InterPro" id="IPR036615">
    <property type="entry name" value="Mur_ligase_C_dom_sf"/>
</dbReference>
<evidence type="ECO:0000259" key="1">
    <source>
        <dbReference type="Pfam" id="PF02875"/>
    </source>
</evidence>
<dbReference type="EMBL" id="AUZX01012338">
    <property type="protein sequence ID" value="EQD39596.1"/>
    <property type="molecule type" value="Genomic_DNA"/>
</dbReference>
<accession>T0YVL8</accession>
<dbReference type="SUPFAM" id="SSF53244">
    <property type="entry name" value="MurD-like peptide ligases, peptide-binding domain"/>
    <property type="match status" value="1"/>
</dbReference>
<organism evidence="2">
    <name type="scientific">mine drainage metagenome</name>
    <dbReference type="NCBI Taxonomy" id="410659"/>
    <lineage>
        <taxon>unclassified sequences</taxon>
        <taxon>metagenomes</taxon>
        <taxon>ecological metagenomes</taxon>
    </lineage>
</organism>
<dbReference type="Pfam" id="PF02875">
    <property type="entry name" value="Mur_ligase_C"/>
    <property type="match status" value="1"/>
</dbReference>
<dbReference type="GO" id="GO:0016881">
    <property type="term" value="F:acid-amino acid ligase activity"/>
    <property type="evidence" value="ECO:0007669"/>
    <property type="project" value="InterPro"/>
</dbReference>
<name>T0YVL8_9ZZZZ</name>
<reference evidence="2" key="2">
    <citation type="journal article" date="2014" name="ISME J.">
        <title>Microbial stratification in low pH oxic and suboxic macroscopic growths along an acid mine drainage.</title>
        <authorList>
            <person name="Mendez-Garcia C."/>
            <person name="Mesa V."/>
            <person name="Sprenger R.R."/>
            <person name="Richter M."/>
            <person name="Diez M.S."/>
            <person name="Solano J."/>
            <person name="Bargiela R."/>
            <person name="Golyshina O.V."/>
            <person name="Manteca A."/>
            <person name="Ramos J.L."/>
            <person name="Gallego J.R."/>
            <person name="Llorente I."/>
            <person name="Martins Dos Santos V.A."/>
            <person name="Jensen O.N."/>
            <person name="Pelaez A.I."/>
            <person name="Sanchez J."/>
            <person name="Ferrer M."/>
        </authorList>
    </citation>
    <scope>NUCLEOTIDE SEQUENCE</scope>
</reference>
<dbReference type="InterPro" id="IPR004101">
    <property type="entry name" value="Mur_ligase_C"/>
</dbReference>
<proteinExistence type="predicted"/>
<dbReference type="Gene3D" id="3.90.190.20">
    <property type="entry name" value="Mur ligase, C-terminal domain"/>
    <property type="match status" value="1"/>
</dbReference>
<dbReference type="AlphaFoldDB" id="T0YVL8"/>